<dbReference type="PANTHER" id="PTHR23354">
    <property type="entry name" value="NUCLEOLAR PROTEIN 7/ESTROGEN RECEPTOR COACTIVATOR-RELATED"/>
    <property type="match status" value="1"/>
</dbReference>
<evidence type="ECO:0000259" key="1">
    <source>
        <dbReference type="PROSITE" id="PS51886"/>
    </source>
</evidence>
<dbReference type="PROSITE" id="PS51886">
    <property type="entry name" value="TLDC"/>
    <property type="match status" value="1"/>
</dbReference>
<dbReference type="OrthoDB" id="289228at2759"/>
<evidence type="ECO:0000313" key="3">
    <source>
        <dbReference type="Proteomes" id="UP000541444"/>
    </source>
</evidence>
<dbReference type="EMBL" id="JACGCM010001161">
    <property type="protein sequence ID" value="KAF6160570.1"/>
    <property type="molecule type" value="Genomic_DNA"/>
</dbReference>
<dbReference type="InterPro" id="IPR006571">
    <property type="entry name" value="TLDc_dom"/>
</dbReference>
<feature type="domain" description="TLDc" evidence="1">
    <location>
        <begin position="287"/>
        <end position="475"/>
    </location>
</feature>
<evidence type="ECO:0000313" key="2">
    <source>
        <dbReference type="EMBL" id="KAF6160570.1"/>
    </source>
</evidence>
<organism evidence="2 3">
    <name type="scientific">Kingdonia uniflora</name>
    <dbReference type="NCBI Taxonomy" id="39325"/>
    <lineage>
        <taxon>Eukaryota</taxon>
        <taxon>Viridiplantae</taxon>
        <taxon>Streptophyta</taxon>
        <taxon>Embryophyta</taxon>
        <taxon>Tracheophyta</taxon>
        <taxon>Spermatophyta</taxon>
        <taxon>Magnoliopsida</taxon>
        <taxon>Ranunculales</taxon>
        <taxon>Circaeasteraceae</taxon>
        <taxon>Kingdonia</taxon>
    </lineage>
</organism>
<keyword evidence="3" id="KW-1185">Reference proteome</keyword>
<reference evidence="2 3" key="1">
    <citation type="journal article" date="2020" name="IScience">
        <title>Genome Sequencing of the Endangered Kingdonia uniflora (Circaeasteraceae, Ranunculales) Reveals Potential Mechanisms of Evolutionary Specialization.</title>
        <authorList>
            <person name="Sun Y."/>
            <person name="Deng T."/>
            <person name="Zhang A."/>
            <person name="Moore M.J."/>
            <person name="Landis J.B."/>
            <person name="Lin N."/>
            <person name="Zhang H."/>
            <person name="Zhang X."/>
            <person name="Huang J."/>
            <person name="Zhang X."/>
            <person name="Sun H."/>
            <person name="Wang H."/>
        </authorList>
    </citation>
    <scope>NUCLEOTIDE SEQUENCE [LARGE SCALE GENOMIC DNA]</scope>
    <source>
        <strain evidence="2">TB1705</strain>
        <tissue evidence="2">Leaf</tissue>
    </source>
</reference>
<dbReference type="Proteomes" id="UP000541444">
    <property type="component" value="Unassembled WGS sequence"/>
</dbReference>
<protein>
    <recommendedName>
        <fullName evidence="1">TLDc domain-containing protein</fullName>
    </recommendedName>
</protein>
<comment type="caution">
    <text evidence="2">The sequence shown here is derived from an EMBL/GenBank/DDBJ whole genome shotgun (WGS) entry which is preliminary data.</text>
</comment>
<accession>A0A7J7N0M2</accession>
<dbReference type="SMART" id="SM00584">
    <property type="entry name" value="TLDc"/>
    <property type="match status" value="1"/>
</dbReference>
<name>A0A7J7N0M2_9MAGN</name>
<dbReference type="AlphaFoldDB" id="A0A7J7N0M2"/>
<proteinExistence type="predicted"/>
<dbReference type="PANTHER" id="PTHR23354:SF104">
    <property type="entry name" value="TLD-DOMAIN CONTAINING NUCLEOLAR PROTEIN"/>
    <property type="match status" value="1"/>
</dbReference>
<sequence length="531" mass="58386">MGASTSSEQISTEQKELESVAASTGALPILQKAFSKLCDPQTNSIPLNSLHECFSLNFTNSIAEESSSVPECFPKLLANLGSAIVNIFFTADEGGFNWVEFLRGYIKCCGRASTSLSLNTLCRLYAATSTKAGITSKLEFESDDLDCKISGSFMSTDVLLLLCLCWIMSQNLSTWEGHEKIDLPDVKPLVLSAITACTDDDNALNVWDWSISGSKVQLPAQKCHMWALTTVPSLGYCFAQYVNARLRRFASSEDNSEPSSLSLGNISSSELGSTCLLTRGRAWATSLTLRGTVSEDLLVGCGPGNSDEELENLLYRSSIHGKGMNRFWANVEGYHGPLLILVSTTSGDTVPGGCVIGVLTNQGLESKDVFYGSSGYLYAISPVFQVFAPYGKEKNYVYSHLHPSGRAYDPHPKPVGIAFGGTAGNERIFIDEDFARITLRHHAFDKTYQHGPLVPNQGFLPVEISILEVEVWGLGGAKVKEEQDAYKNRETLFTQQRRKVDLKTFGNWEDSPEKMMMDMVSNPNRVRREER</sequence>
<dbReference type="Pfam" id="PF07534">
    <property type="entry name" value="TLD"/>
    <property type="match status" value="1"/>
</dbReference>
<gene>
    <name evidence="2" type="ORF">GIB67_019510</name>
</gene>